<name>V3Z2F9_LOTGI</name>
<dbReference type="PANTHER" id="PTHR23231:SF17">
    <property type="entry name" value="BTB DOMAIN-CONTAINING PROTEIN"/>
    <property type="match status" value="1"/>
</dbReference>
<dbReference type="OrthoDB" id="6359943at2759"/>
<dbReference type="AlphaFoldDB" id="V3Z2F9"/>
<dbReference type="CDD" id="cd18495">
    <property type="entry name" value="BACK_GCL"/>
    <property type="match status" value="1"/>
</dbReference>
<dbReference type="InterPro" id="IPR000210">
    <property type="entry name" value="BTB/POZ_dom"/>
</dbReference>
<feature type="region of interest" description="Disordered" evidence="2">
    <location>
        <begin position="1"/>
        <end position="37"/>
    </location>
</feature>
<accession>V3Z2F9</accession>
<dbReference type="KEGG" id="lgi:LOTGIDRAFT_221919"/>
<organism evidence="4 5">
    <name type="scientific">Lottia gigantea</name>
    <name type="common">Giant owl limpet</name>
    <dbReference type="NCBI Taxonomy" id="225164"/>
    <lineage>
        <taxon>Eukaryota</taxon>
        <taxon>Metazoa</taxon>
        <taxon>Spiralia</taxon>
        <taxon>Lophotrochozoa</taxon>
        <taxon>Mollusca</taxon>
        <taxon>Gastropoda</taxon>
        <taxon>Patellogastropoda</taxon>
        <taxon>Lottioidea</taxon>
        <taxon>Lottiidae</taxon>
        <taxon>Lottia</taxon>
    </lineage>
</organism>
<keyword evidence="1" id="KW-0217">Developmental protein</keyword>
<dbReference type="Proteomes" id="UP000030746">
    <property type="component" value="Unassembled WGS sequence"/>
</dbReference>
<dbReference type="GO" id="GO:0007281">
    <property type="term" value="P:germ cell development"/>
    <property type="evidence" value="ECO:0007669"/>
    <property type="project" value="InterPro"/>
</dbReference>
<dbReference type="SUPFAM" id="SSF54695">
    <property type="entry name" value="POZ domain"/>
    <property type="match status" value="1"/>
</dbReference>
<dbReference type="Gene3D" id="3.30.710.10">
    <property type="entry name" value="Potassium Channel Kv1.1, Chain A"/>
    <property type="match status" value="1"/>
</dbReference>
<reference evidence="4 5" key="1">
    <citation type="journal article" date="2013" name="Nature">
        <title>Insights into bilaterian evolution from three spiralian genomes.</title>
        <authorList>
            <person name="Simakov O."/>
            <person name="Marletaz F."/>
            <person name="Cho S.J."/>
            <person name="Edsinger-Gonzales E."/>
            <person name="Havlak P."/>
            <person name="Hellsten U."/>
            <person name="Kuo D.H."/>
            <person name="Larsson T."/>
            <person name="Lv J."/>
            <person name="Arendt D."/>
            <person name="Savage R."/>
            <person name="Osoegawa K."/>
            <person name="de Jong P."/>
            <person name="Grimwood J."/>
            <person name="Chapman J.A."/>
            <person name="Shapiro H."/>
            <person name="Aerts A."/>
            <person name="Otillar R.P."/>
            <person name="Terry A.Y."/>
            <person name="Boore J.L."/>
            <person name="Grigoriev I.V."/>
            <person name="Lindberg D.R."/>
            <person name="Seaver E.C."/>
            <person name="Weisblat D.A."/>
            <person name="Putnam N.H."/>
            <person name="Rokhsar D.S."/>
        </authorList>
    </citation>
    <scope>NUCLEOTIDE SEQUENCE [LARGE SCALE GENOMIC DNA]</scope>
</reference>
<dbReference type="InterPro" id="IPR011333">
    <property type="entry name" value="SKP1/BTB/POZ_sf"/>
</dbReference>
<gene>
    <name evidence="4" type="ORF">LOTGIDRAFT_221919</name>
</gene>
<protein>
    <recommendedName>
        <fullName evidence="3">BTB domain-containing protein</fullName>
    </recommendedName>
</protein>
<dbReference type="InterPro" id="IPR043380">
    <property type="entry name" value="Gcl-like"/>
</dbReference>
<dbReference type="RefSeq" id="XP_009064590.1">
    <property type="nucleotide sequence ID" value="XM_009066342.1"/>
</dbReference>
<dbReference type="CTD" id="20247027"/>
<proteinExistence type="predicted"/>
<dbReference type="PROSITE" id="PS50097">
    <property type="entry name" value="BTB"/>
    <property type="match status" value="1"/>
</dbReference>
<dbReference type="SMART" id="SM00225">
    <property type="entry name" value="BTB"/>
    <property type="match status" value="1"/>
</dbReference>
<evidence type="ECO:0000256" key="2">
    <source>
        <dbReference type="SAM" id="MobiDB-lite"/>
    </source>
</evidence>
<dbReference type="GeneID" id="20247027"/>
<sequence length="498" mass="57416">MGNSNTAPIDRKRKLEEVEGENSSDSSDSSPLHIPKKKRTKSTSKYIFQTLFINGENSDITIKAIGKDWNLHKHYLCQCGYFNSMFNGKWLESELTEIEVDILDKNIDEKALKIAFGSLYTDDIMVKPVEVVGVLASATFLQLEGLIQYCHTLMKESISTDIVVEYYEIAHQYGLMDIKKLSFDWLLHNLMSPTNFKLLKNISCELMIQLISHPDLFVLQVEMDVYSLLRKWIFLKNNPAWDGTCKELLVEVDNFFKKFYKEKKLCYLECIEGKEYIPVFQHVRWQHVINENSALKAIKTECVLPEYWLDPFYKHQWFYRLQSEQSIDKGPTAVDEELFYKECSRNGRVLLKRGEYCWRWVGYNYGVDLLLSYVNGMIIITRNCSNSASGSIGLQNTRNIMLRLTAVNLDKNGCVEKSKSTELTLLSLSRDEECVLLRVDTDQIFPLVIILNVLVYTPLPDYPNPELSIPTLLSIDHSDVAVQTIGLHESPSKSELQT</sequence>
<dbReference type="Pfam" id="PF00651">
    <property type="entry name" value="BTB"/>
    <property type="match status" value="1"/>
</dbReference>
<evidence type="ECO:0000256" key="1">
    <source>
        <dbReference type="ARBA" id="ARBA00022473"/>
    </source>
</evidence>
<dbReference type="EMBL" id="KB203412">
    <property type="protein sequence ID" value="ESO84793.1"/>
    <property type="molecule type" value="Genomic_DNA"/>
</dbReference>
<dbReference type="CDD" id="cd18305">
    <property type="entry name" value="BTB_POZ_GCL"/>
    <property type="match status" value="1"/>
</dbReference>
<evidence type="ECO:0000313" key="5">
    <source>
        <dbReference type="Proteomes" id="UP000030746"/>
    </source>
</evidence>
<evidence type="ECO:0000259" key="3">
    <source>
        <dbReference type="PROSITE" id="PS50097"/>
    </source>
</evidence>
<dbReference type="OMA" id="TGFNYGM"/>
<feature type="domain" description="BTB" evidence="3">
    <location>
        <begin position="58"/>
        <end position="128"/>
    </location>
</feature>
<dbReference type="HOGENOM" id="CLU_025961_2_0_1"/>
<keyword evidence="5" id="KW-1185">Reference proteome</keyword>
<evidence type="ECO:0000313" key="4">
    <source>
        <dbReference type="EMBL" id="ESO84793.1"/>
    </source>
</evidence>
<dbReference type="PANTHER" id="PTHR23231">
    <property type="entry name" value="GERM CELL-LESS PROTEIN"/>
    <property type="match status" value="1"/>
</dbReference>